<feature type="compositionally biased region" description="Polar residues" evidence="2">
    <location>
        <begin position="181"/>
        <end position="191"/>
    </location>
</feature>
<reference evidence="3 4" key="1">
    <citation type="journal article" date="2023" name="BMC Biol.">
        <title>The compact genome of the sponge Oopsacas minuta (Hexactinellida) is lacking key metazoan core genes.</title>
        <authorList>
            <person name="Santini S."/>
            <person name="Schenkelaars Q."/>
            <person name="Jourda C."/>
            <person name="Duchesne M."/>
            <person name="Belahbib H."/>
            <person name="Rocher C."/>
            <person name="Selva M."/>
            <person name="Riesgo A."/>
            <person name="Vervoort M."/>
            <person name="Leys S.P."/>
            <person name="Kodjabachian L."/>
            <person name="Le Bivic A."/>
            <person name="Borchiellini C."/>
            <person name="Claverie J.M."/>
            <person name="Renard E."/>
        </authorList>
    </citation>
    <scope>NUCLEOTIDE SEQUENCE [LARGE SCALE GENOMIC DNA]</scope>
    <source>
        <strain evidence="3">SPO-2</strain>
    </source>
</reference>
<comment type="caution">
    <text evidence="3">The sequence shown here is derived from an EMBL/GenBank/DDBJ whole genome shotgun (WGS) entry which is preliminary data.</text>
</comment>
<keyword evidence="4" id="KW-1185">Reference proteome</keyword>
<feature type="compositionally biased region" description="Polar residues" evidence="2">
    <location>
        <begin position="830"/>
        <end position="842"/>
    </location>
</feature>
<protein>
    <recommendedName>
        <fullName evidence="5">UHRF1-binding protein 1-like</fullName>
    </recommendedName>
</protein>
<dbReference type="EMBL" id="JAKMXF010000303">
    <property type="protein sequence ID" value="KAI6651499.1"/>
    <property type="molecule type" value="Genomic_DNA"/>
</dbReference>
<keyword evidence="1" id="KW-0175">Coiled coil</keyword>
<dbReference type="Pfam" id="PF24917">
    <property type="entry name" value="BLTP3A_B"/>
    <property type="match status" value="2"/>
</dbReference>
<dbReference type="Proteomes" id="UP001165289">
    <property type="component" value="Unassembled WGS sequence"/>
</dbReference>
<name>A0AAV7JSJ8_9METZ</name>
<feature type="region of interest" description="Disordered" evidence="2">
    <location>
        <begin position="181"/>
        <end position="227"/>
    </location>
</feature>
<evidence type="ECO:0008006" key="5">
    <source>
        <dbReference type="Google" id="ProtNLM"/>
    </source>
</evidence>
<dbReference type="InterPro" id="IPR026728">
    <property type="entry name" value="BLTP3A/B"/>
</dbReference>
<feature type="region of interest" description="Disordered" evidence="2">
    <location>
        <begin position="802"/>
        <end position="849"/>
    </location>
</feature>
<evidence type="ECO:0000256" key="1">
    <source>
        <dbReference type="SAM" id="Coils"/>
    </source>
</evidence>
<evidence type="ECO:0000313" key="3">
    <source>
        <dbReference type="EMBL" id="KAI6651499.1"/>
    </source>
</evidence>
<evidence type="ECO:0000256" key="2">
    <source>
        <dbReference type="SAM" id="MobiDB-lite"/>
    </source>
</evidence>
<feature type="coiled-coil region" evidence="1">
    <location>
        <begin position="1232"/>
        <end position="1336"/>
    </location>
</feature>
<organism evidence="3 4">
    <name type="scientific">Oopsacas minuta</name>
    <dbReference type="NCBI Taxonomy" id="111878"/>
    <lineage>
        <taxon>Eukaryota</taxon>
        <taxon>Metazoa</taxon>
        <taxon>Porifera</taxon>
        <taxon>Hexactinellida</taxon>
        <taxon>Hexasterophora</taxon>
        <taxon>Lyssacinosida</taxon>
        <taxon>Leucopsacidae</taxon>
        <taxon>Oopsacas</taxon>
    </lineage>
</organism>
<proteinExistence type="predicted"/>
<evidence type="ECO:0000313" key="4">
    <source>
        <dbReference type="Proteomes" id="UP001165289"/>
    </source>
</evidence>
<dbReference type="PANTHER" id="PTHR22774">
    <property type="entry name" value="CHOREIN N-TERMINAL DOMAIN-CONTAINING PROTEIN"/>
    <property type="match status" value="1"/>
</dbReference>
<sequence>MEHWHEVIYSSYRSKYGLTEKVLDSMFIEIEALNIEFTSTQFKADLFVSGITLKCTDHEFNNCMDNLVKSRPVNTSDQSVTVFRQLSFICFQAKATSTVLAASQNDVTNQSIRLNCDNSFVNFSLKKKLADCSHMCSKFIIQLGVLSFILNDSELKEASNFFQHLKQLHDLAKIMEQKQATLKSPTVSSPARQAASREPEAKGAQGLSKLKKRQTPDTPPQSHKLLTKKTSTGISHNFIQKDEEGKVDISASVMHFQSTLIHEDENIEAYQLGRKRIPPGLIVQTSIHFRVQKLDVHLCCQLPSSGLGIESTHMQFSGIGLDIYPDQKAGTQRHHWANYDYKFQDRTDWGMGLLRDTQKKVSRVQKGGNCTLMGVSLDKLRESVICFRCFDFSISPVTTGATTEKQRPFIASDKGSYKFGHDAPTIWIDFTAYFYPAVASEHYMIPRPNFYVCINPVQVTFYQETFLWFIKFVVKMAVTLKLGEEEGDKESQNKQKIGELTLIGKNQLKGMDIQVGTLMTKVTIPIAYPPEIKNTKDRPVAVQLDISEIVLKNRTAAELINSCDDLVKFLKRLQSTWFFKCSSEYPHSKEDLSIKPSILRDLYTLLNQKESNVKSKFGELEKMRKSQLWQIDLRHFSLSLVQSLTEEGVMRPDEFMEPITIQVWLATNIISHLKQLAELAKHLSDQESQLNDNPMIYFIVSLPDVVDVVLKQVVFLSIMRLKDTIDALKTDVQSEIRKMDRFNKDEINERGAEESTSPLLKISGIVGVDKVCVSLQLPIDLQKSVGTQTEVHIPDPAFRLSHSSLSNHEDIGPMSSRSGLHSVDEDLQDDQSALTSSISSEGSDVHIDRDRISMTSSQMNVFETDAVTIDQLQLLKPDFHNQSFFASFSQKIGVSIEHHNMSVIRQAIKPRLMSAVDVLTSVNEGENDVISNGQVLEKYDVLTHIFRVHLNNIFIIAEVVGEKLKVKGAITKLSFAEEPIKVEEFVDHCNAPRKYAKYLKNFPPYEARDEPVIKFIAELGNHVEEKYSKYSPPPSLSVDARVKGLCGTIYAAHLKDIKGVIKDDVKASSTTIPISLTLQDLNITLAELPDSSDSDILIGIEAMQLIRSPDYKLSIIESKQIQLLPEDGMQIQFRENILSDELRDEDTPLPQVEDPPSSFLSTSVVSSQSRSDFTEIEDLPEYTQSVLQELTNIKQKYEITLALNHNMKMELEDFRTNTSGNKEVFNKTLSDVQNLATKNSTLMKELSILEDRNRDLENEIADLNISKKSVESLLKSKVDNIEDSRKKSNSHQKELSNLKDTISSLQLNKQSLMEILERNSEEIRDLALRNHELESKFND</sequence>
<gene>
    <name evidence="3" type="ORF">LOD99_5107</name>
</gene>
<dbReference type="PANTHER" id="PTHR22774:SF11">
    <property type="entry name" value="CHOREIN N-TERMINAL DOMAIN-CONTAINING PROTEIN"/>
    <property type="match status" value="1"/>
</dbReference>
<accession>A0AAV7JSJ8</accession>
<feature type="coiled-coil region" evidence="1">
    <location>
        <begin position="718"/>
        <end position="745"/>
    </location>
</feature>